<dbReference type="Proteomes" id="UP000095287">
    <property type="component" value="Unplaced"/>
</dbReference>
<name>A0A1I7ZZY6_9BILA</name>
<evidence type="ECO:0000313" key="3">
    <source>
        <dbReference type="WBParaSite" id="L893_g31479.t1"/>
    </source>
</evidence>
<protein>
    <submittedName>
        <fullName evidence="3">Cylicin_N domain-containing protein</fullName>
    </submittedName>
</protein>
<accession>A0A1I7ZZY6</accession>
<reference evidence="3" key="1">
    <citation type="submission" date="2016-11" db="UniProtKB">
        <authorList>
            <consortium name="WormBaseParasite"/>
        </authorList>
    </citation>
    <scope>IDENTIFICATION</scope>
</reference>
<feature type="compositionally biased region" description="Basic and acidic residues" evidence="1">
    <location>
        <begin position="135"/>
        <end position="160"/>
    </location>
</feature>
<sequence>MFIQRRHETEDRLLKNGIASREGREVSTWVPNRFRVNFRRAFTPPLALVRYRTQGYGALLLSGRSGSLRPTSSPVGVRSATATEDCIPSPTPPSRICDCSFALRQSGNTETERDLCASKGTERPLKEAPAPVEWPTRKQTSESQKKSSSAKEEVVKDPKSEGASLKPRNLLPKNKEELKVYKKIVMGETRPAKDNETLEDCESDWGSIQKMETISEGKRTSESKKKDGSEEKKKSKQRKRSSKSDDNSRNKKKSSGQKLGDSKGEGKEKKKKSRSGSGQKKKKSKGLEKSGHDGKSDAP</sequence>
<feature type="compositionally biased region" description="Basic and acidic residues" evidence="1">
    <location>
        <begin position="213"/>
        <end position="233"/>
    </location>
</feature>
<evidence type="ECO:0000256" key="1">
    <source>
        <dbReference type="SAM" id="MobiDB-lite"/>
    </source>
</evidence>
<proteinExistence type="predicted"/>
<feature type="region of interest" description="Disordered" evidence="1">
    <location>
        <begin position="110"/>
        <end position="299"/>
    </location>
</feature>
<feature type="compositionally biased region" description="Basic and acidic residues" evidence="1">
    <location>
        <begin position="285"/>
        <end position="299"/>
    </location>
</feature>
<feature type="region of interest" description="Disordered" evidence="1">
    <location>
        <begin position="67"/>
        <end position="91"/>
    </location>
</feature>
<dbReference type="AlphaFoldDB" id="A0A1I7ZZY6"/>
<keyword evidence="2" id="KW-1185">Reference proteome</keyword>
<feature type="compositionally biased region" description="Basic and acidic residues" evidence="1">
    <location>
        <begin position="110"/>
        <end position="126"/>
    </location>
</feature>
<organism evidence="2 3">
    <name type="scientific">Steinernema glaseri</name>
    <dbReference type="NCBI Taxonomy" id="37863"/>
    <lineage>
        <taxon>Eukaryota</taxon>
        <taxon>Metazoa</taxon>
        <taxon>Ecdysozoa</taxon>
        <taxon>Nematoda</taxon>
        <taxon>Chromadorea</taxon>
        <taxon>Rhabditida</taxon>
        <taxon>Tylenchina</taxon>
        <taxon>Panagrolaimomorpha</taxon>
        <taxon>Strongyloidoidea</taxon>
        <taxon>Steinernematidae</taxon>
        <taxon>Steinernema</taxon>
    </lineage>
</organism>
<feature type="compositionally biased region" description="Basic residues" evidence="1">
    <location>
        <begin position="269"/>
        <end position="284"/>
    </location>
</feature>
<evidence type="ECO:0000313" key="2">
    <source>
        <dbReference type="Proteomes" id="UP000095287"/>
    </source>
</evidence>
<dbReference type="WBParaSite" id="L893_g31479.t1">
    <property type="protein sequence ID" value="L893_g31479.t1"/>
    <property type="gene ID" value="L893_g31479"/>
</dbReference>